<reference evidence="1 2" key="1">
    <citation type="submission" date="2024-01" db="EMBL/GenBank/DDBJ databases">
        <title>The complete chloroplast genome sequence of Lithospermum erythrorhizon: insights into the phylogenetic relationship among Boraginaceae species and the maternal lineages of purple gromwells.</title>
        <authorList>
            <person name="Okada T."/>
            <person name="Watanabe K."/>
        </authorList>
    </citation>
    <scope>NUCLEOTIDE SEQUENCE [LARGE SCALE GENOMIC DNA]</scope>
</reference>
<evidence type="ECO:0000313" key="2">
    <source>
        <dbReference type="Proteomes" id="UP001454036"/>
    </source>
</evidence>
<gene>
    <name evidence="1" type="ORF">LIER_36536</name>
</gene>
<keyword evidence="2" id="KW-1185">Reference proteome</keyword>
<dbReference type="EMBL" id="BAABME010016811">
    <property type="protein sequence ID" value="GAA0147539.1"/>
    <property type="molecule type" value="Genomic_DNA"/>
</dbReference>
<organism evidence="1 2">
    <name type="scientific">Lithospermum erythrorhizon</name>
    <name type="common">Purple gromwell</name>
    <name type="synonym">Lithospermum officinale var. erythrorhizon</name>
    <dbReference type="NCBI Taxonomy" id="34254"/>
    <lineage>
        <taxon>Eukaryota</taxon>
        <taxon>Viridiplantae</taxon>
        <taxon>Streptophyta</taxon>
        <taxon>Embryophyta</taxon>
        <taxon>Tracheophyta</taxon>
        <taxon>Spermatophyta</taxon>
        <taxon>Magnoliopsida</taxon>
        <taxon>eudicotyledons</taxon>
        <taxon>Gunneridae</taxon>
        <taxon>Pentapetalae</taxon>
        <taxon>asterids</taxon>
        <taxon>lamiids</taxon>
        <taxon>Boraginales</taxon>
        <taxon>Boraginaceae</taxon>
        <taxon>Boraginoideae</taxon>
        <taxon>Lithospermeae</taxon>
        <taxon>Lithospermum</taxon>
    </lineage>
</organism>
<accession>A0AAV3P784</accession>
<dbReference type="AlphaFoldDB" id="A0AAV3P784"/>
<comment type="caution">
    <text evidence="1">The sequence shown here is derived from an EMBL/GenBank/DDBJ whole genome shotgun (WGS) entry which is preliminary data.</text>
</comment>
<name>A0AAV3P784_LITER</name>
<dbReference type="Proteomes" id="UP001454036">
    <property type="component" value="Unassembled WGS sequence"/>
</dbReference>
<proteinExistence type="predicted"/>
<evidence type="ECO:0000313" key="1">
    <source>
        <dbReference type="EMBL" id="GAA0147539.1"/>
    </source>
</evidence>
<dbReference type="SUPFAM" id="SSF56672">
    <property type="entry name" value="DNA/RNA polymerases"/>
    <property type="match status" value="1"/>
</dbReference>
<dbReference type="InterPro" id="IPR043502">
    <property type="entry name" value="DNA/RNA_pol_sf"/>
</dbReference>
<protein>
    <submittedName>
        <fullName evidence="1">Uncharacterized protein</fullName>
    </submittedName>
</protein>
<dbReference type="Gene3D" id="3.10.10.10">
    <property type="entry name" value="HIV Type 1 Reverse Transcriptase, subunit A, domain 1"/>
    <property type="match status" value="1"/>
</dbReference>
<sequence length="90" mass="10138">MPGAGPEIAMHRLHVNSIFAPIKQRKRTFNDEKNMSIRTEIEALLKARAIRELQFPKWIANVVLVKKPNNKCETPFSLVSCADAVLPAKV</sequence>